<accession>A0ABV9QHL7</accession>
<organism evidence="1 2">
    <name type="scientific">Filifactor villosus</name>
    <dbReference type="NCBI Taxonomy" id="29374"/>
    <lineage>
        <taxon>Bacteria</taxon>
        <taxon>Bacillati</taxon>
        <taxon>Bacillota</taxon>
        <taxon>Clostridia</taxon>
        <taxon>Peptostreptococcales</taxon>
        <taxon>Filifactoraceae</taxon>
        <taxon>Filifactor</taxon>
    </lineage>
</organism>
<proteinExistence type="predicted"/>
<evidence type="ECO:0000313" key="1">
    <source>
        <dbReference type="EMBL" id="MFC4803454.1"/>
    </source>
</evidence>
<dbReference type="RefSeq" id="WP_379786887.1">
    <property type="nucleotide sequence ID" value="NZ_JBHSHL010000001.1"/>
</dbReference>
<evidence type="ECO:0000313" key="2">
    <source>
        <dbReference type="Proteomes" id="UP001595916"/>
    </source>
</evidence>
<protein>
    <submittedName>
        <fullName evidence="1">Uncharacterized protein</fullName>
    </submittedName>
</protein>
<sequence length="111" mass="13277">MMVFSAKELPKEVQAMLEDMSEYEKKLGEQFYFYLKNTCPRELVVEDTLNEEELIFEGDFCDLLLSDVINQGSYIDKEELIYCLEEATKNEEKKYDDFIKELLENEKYRVD</sequence>
<keyword evidence="2" id="KW-1185">Reference proteome</keyword>
<name>A0ABV9QHL7_9FIRM</name>
<gene>
    <name evidence="1" type="ORF">ACFO4R_00015</name>
</gene>
<comment type="caution">
    <text evidence="1">The sequence shown here is derived from an EMBL/GenBank/DDBJ whole genome shotgun (WGS) entry which is preliminary data.</text>
</comment>
<dbReference type="EMBL" id="JBHSHL010000001">
    <property type="protein sequence ID" value="MFC4803454.1"/>
    <property type="molecule type" value="Genomic_DNA"/>
</dbReference>
<dbReference type="Proteomes" id="UP001595916">
    <property type="component" value="Unassembled WGS sequence"/>
</dbReference>
<reference evidence="2" key="1">
    <citation type="journal article" date="2019" name="Int. J. Syst. Evol. Microbiol.">
        <title>The Global Catalogue of Microorganisms (GCM) 10K type strain sequencing project: providing services to taxonomists for standard genome sequencing and annotation.</title>
        <authorList>
            <consortium name="The Broad Institute Genomics Platform"/>
            <consortium name="The Broad Institute Genome Sequencing Center for Infectious Disease"/>
            <person name="Wu L."/>
            <person name="Ma J."/>
        </authorList>
    </citation>
    <scope>NUCLEOTIDE SEQUENCE [LARGE SCALE GENOMIC DNA]</scope>
    <source>
        <strain evidence="2">CCUG 46385</strain>
    </source>
</reference>